<comment type="caution">
    <text evidence="2">The sequence shown here is derived from an EMBL/GenBank/DDBJ whole genome shotgun (WGS) entry which is preliminary data.</text>
</comment>
<protein>
    <submittedName>
        <fullName evidence="2">Uncharacterized protein</fullName>
    </submittedName>
</protein>
<keyword evidence="3" id="KW-1185">Reference proteome</keyword>
<dbReference type="EMBL" id="CAKOGL010000064">
    <property type="protein sequence ID" value="CAH2109226.1"/>
    <property type="molecule type" value="Genomic_DNA"/>
</dbReference>
<sequence length="238" mass="26687">MNSIKQSVTEMTQHFNTRMVEFQKDLQHASTPISSSISDIAAQFTEFRSFILGALESLQAQIEAISRHSDHMEMRTRRKMLLIHGVPEEKSNNLASTVSQVLSKHLGITNFSADKKQSMKKPRAILVKFRETSSRDEVWFAKSKLKGTDITISEFLTKSRHEAFLMARQHPGITKCWTRDGTIICIGPDGVRHRVTTVAELQVILSVQQASTTASGSDAGTSKDTKATVVRTKRNNRK</sequence>
<gene>
    <name evidence="2" type="ORF">EEDITHA_LOCUS23085</name>
</gene>
<reference evidence="2" key="1">
    <citation type="submission" date="2022-03" db="EMBL/GenBank/DDBJ databases">
        <authorList>
            <person name="Tunstrom K."/>
        </authorList>
    </citation>
    <scope>NUCLEOTIDE SEQUENCE</scope>
</reference>
<evidence type="ECO:0000256" key="1">
    <source>
        <dbReference type="SAM" id="MobiDB-lite"/>
    </source>
</evidence>
<dbReference type="Proteomes" id="UP001153954">
    <property type="component" value="Unassembled WGS sequence"/>
</dbReference>
<proteinExistence type="predicted"/>
<dbReference type="AlphaFoldDB" id="A0AAU9VG94"/>
<evidence type="ECO:0000313" key="2">
    <source>
        <dbReference type="EMBL" id="CAH2109226.1"/>
    </source>
</evidence>
<organism evidence="2 3">
    <name type="scientific">Euphydryas editha</name>
    <name type="common">Edith's checkerspot</name>
    <dbReference type="NCBI Taxonomy" id="104508"/>
    <lineage>
        <taxon>Eukaryota</taxon>
        <taxon>Metazoa</taxon>
        <taxon>Ecdysozoa</taxon>
        <taxon>Arthropoda</taxon>
        <taxon>Hexapoda</taxon>
        <taxon>Insecta</taxon>
        <taxon>Pterygota</taxon>
        <taxon>Neoptera</taxon>
        <taxon>Endopterygota</taxon>
        <taxon>Lepidoptera</taxon>
        <taxon>Glossata</taxon>
        <taxon>Ditrysia</taxon>
        <taxon>Papilionoidea</taxon>
        <taxon>Nymphalidae</taxon>
        <taxon>Nymphalinae</taxon>
        <taxon>Euphydryas</taxon>
    </lineage>
</organism>
<accession>A0AAU9VG94</accession>
<feature type="region of interest" description="Disordered" evidence="1">
    <location>
        <begin position="214"/>
        <end position="238"/>
    </location>
</feature>
<name>A0AAU9VG94_EUPED</name>
<evidence type="ECO:0000313" key="3">
    <source>
        <dbReference type="Proteomes" id="UP001153954"/>
    </source>
</evidence>